<accession>A0A438IE09</accession>
<dbReference type="OrthoDB" id="1372046at2759"/>
<name>A0A438IE09_VITVI</name>
<protein>
    <submittedName>
        <fullName evidence="2">Protopanaxadiol 6-hydroxylase</fullName>
    </submittedName>
</protein>
<comment type="caution">
    <text evidence="2">The sequence shown here is derived from an EMBL/GenBank/DDBJ whole genome shotgun (WGS) entry which is preliminary data.</text>
</comment>
<keyword evidence="1" id="KW-1133">Transmembrane helix</keyword>
<sequence>MDLSSSLLHFILLSVTLSVIFLISSRKSAGQKLPPGTMGWPIIRETLEFFITATRGTPEKFITDRMNKYSPKIFKTSLLGKKMAVM</sequence>
<dbReference type="Gene3D" id="1.10.630.10">
    <property type="entry name" value="Cytochrome P450"/>
    <property type="match status" value="1"/>
</dbReference>
<gene>
    <name evidence="2" type="primary">C7A53_2</name>
    <name evidence="2" type="ORF">CK203_040026</name>
</gene>
<dbReference type="Proteomes" id="UP000288805">
    <property type="component" value="Unassembled WGS sequence"/>
</dbReference>
<evidence type="ECO:0000313" key="3">
    <source>
        <dbReference type="Proteomes" id="UP000288805"/>
    </source>
</evidence>
<dbReference type="GO" id="GO:0005506">
    <property type="term" value="F:iron ion binding"/>
    <property type="evidence" value="ECO:0007669"/>
    <property type="project" value="InterPro"/>
</dbReference>
<feature type="transmembrane region" description="Helical" evidence="1">
    <location>
        <begin position="6"/>
        <end position="23"/>
    </location>
</feature>
<evidence type="ECO:0000256" key="1">
    <source>
        <dbReference type="SAM" id="Phobius"/>
    </source>
</evidence>
<dbReference type="AlphaFoldDB" id="A0A438IE09"/>
<dbReference type="InterPro" id="IPR036396">
    <property type="entry name" value="Cyt_P450_sf"/>
</dbReference>
<dbReference type="GO" id="GO:0020037">
    <property type="term" value="F:heme binding"/>
    <property type="evidence" value="ECO:0007669"/>
    <property type="project" value="InterPro"/>
</dbReference>
<dbReference type="GO" id="GO:0004497">
    <property type="term" value="F:monooxygenase activity"/>
    <property type="evidence" value="ECO:0007669"/>
    <property type="project" value="InterPro"/>
</dbReference>
<keyword evidence="1" id="KW-0472">Membrane</keyword>
<organism evidence="2 3">
    <name type="scientific">Vitis vinifera</name>
    <name type="common">Grape</name>
    <dbReference type="NCBI Taxonomy" id="29760"/>
    <lineage>
        <taxon>Eukaryota</taxon>
        <taxon>Viridiplantae</taxon>
        <taxon>Streptophyta</taxon>
        <taxon>Embryophyta</taxon>
        <taxon>Tracheophyta</taxon>
        <taxon>Spermatophyta</taxon>
        <taxon>Magnoliopsida</taxon>
        <taxon>eudicotyledons</taxon>
        <taxon>Gunneridae</taxon>
        <taxon>Pentapetalae</taxon>
        <taxon>rosids</taxon>
        <taxon>Vitales</taxon>
        <taxon>Vitaceae</taxon>
        <taxon>Viteae</taxon>
        <taxon>Vitis</taxon>
    </lineage>
</organism>
<reference evidence="2 3" key="1">
    <citation type="journal article" date="2018" name="PLoS Genet.">
        <title>Population sequencing reveals clonal diversity and ancestral inbreeding in the grapevine cultivar Chardonnay.</title>
        <authorList>
            <person name="Roach M.J."/>
            <person name="Johnson D.L."/>
            <person name="Bohlmann J."/>
            <person name="van Vuuren H.J."/>
            <person name="Jones S.J."/>
            <person name="Pretorius I.S."/>
            <person name="Schmidt S.A."/>
            <person name="Borneman A.R."/>
        </authorList>
    </citation>
    <scope>NUCLEOTIDE SEQUENCE [LARGE SCALE GENOMIC DNA]</scope>
    <source>
        <strain evidence="3">cv. Chardonnay</strain>
        <tissue evidence="2">Leaf</tissue>
    </source>
</reference>
<keyword evidence="1" id="KW-0812">Transmembrane</keyword>
<dbReference type="GO" id="GO:0016705">
    <property type="term" value="F:oxidoreductase activity, acting on paired donors, with incorporation or reduction of molecular oxygen"/>
    <property type="evidence" value="ECO:0007669"/>
    <property type="project" value="InterPro"/>
</dbReference>
<dbReference type="EMBL" id="QGNW01000117">
    <property type="protein sequence ID" value="RVW94971.1"/>
    <property type="molecule type" value="Genomic_DNA"/>
</dbReference>
<evidence type="ECO:0000313" key="2">
    <source>
        <dbReference type="EMBL" id="RVW94971.1"/>
    </source>
</evidence>
<proteinExistence type="predicted"/>